<keyword evidence="6" id="KW-0479">Metal-binding</keyword>
<comment type="similarity">
    <text evidence="3">Belongs to the eukaryotic release factor 1 family. Pelota subfamily.</text>
</comment>
<dbReference type="InterPro" id="IPR004405">
    <property type="entry name" value="TF_pelota"/>
</dbReference>
<dbReference type="GO" id="GO:0070966">
    <property type="term" value="P:nuclear-transcribed mRNA catabolic process, no-go decay"/>
    <property type="evidence" value="ECO:0007669"/>
    <property type="project" value="InterPro"/>
</dbReference>
<dbReference type="InParanoid" id="A0A078A1A0"/>
<sequence>MKIISKHINWKTRTFVRIALEIDTDDAWNLYNLIQIGDFTFDFDAESDTIRITGTNAAENKYLKLGQYQSLEIQAPKTLTLIKPQFDIIHLKKLSDASDLQNLGHVCVIVMEEGIAHLFLVGKNTSKLKAKVEKRISKKKAYASQHDKQKNKFFENVLQALMQHFIQGQQQLKSIVIGSPGFVKDAFYAYIKQESDKAHNVFMKQCIEKIILTHTSSGFKHSLNEVMSSKTVQDKIKDLSVFSESIQLDKFFEILSMDPDKVCYGYKSVDYAMKSSAVDTFLISDKLFRAKNVVVRLDNLSGVAAILRYPLAGIDDIEEDDIDIDELIEQEGEQRDEEQKQDETKEKKLTWDEQQLEILLGNFGDQEEEDEEEEIVE</sequence>
<dbReference type="EMBL" id="CCKQ01003445">
    <property type="protein sequence ID" value="CDW74559.1"/>
    <property type="molecule type" value="Genomic_DNA"/>
</dbReference>
<dbReference type="GO" id="GO:0070651">
    <property type="term" value="P:nonfunctional rRNA decay"/>
    <property type="evidence" value="ECO:0007669"/>
    <property type="project" value="TreeGrafter"/>
</dbReference>
<dbReference type="InterPro" id="IPR005141">
    <property type="entry name" value="eRF1_2"/>
</dbReference>
<evidence type="ECO:0000256" key="4">
    <source>
        <dbReference type="ARBA" id="ARBA00013382"/>
    </source>
</evidence>
<comment type="cofactor">
    <cofactor evidence="1">
        <name>a divalent metal cation</name>
        <dbReference type="ChEBI" id="CHEBI:60240"/>
    </cofactor>
</comment>
<dbReference type="SUPFAM" id="SSF159065">
    <property type="entry name" value="Dom34/Pelota N-terminal domain-like"/>
    <property type="match status" value="1"/>
</dbReference>
<dbReference type="AlphaFoldDB" id="A0A078A1A0"/>
<dbReference type="InterPro" id="IPR005142">
    <property type="entry name" value="eRF1_3"/>
</dbReference>
<feature type="domain" description="eRF1/Pelota-like N-terminal" evidence="7">
    <location>
        <begin position="1"/>
        <end position="99"/>
    </location>
</feature>
<dbReference type="Gene3D" id="2.30.30.870">
    <property type="entry name" value="Pelota, domain A"/>
    <property type="match status" value="1"/>
</dbReference>
<keyword evidence="9" id="KW-1185">Reference proteome</keyword>
<evidence type="ECO:0000256" key="2">
    <source>
        <dbReference type="ARBA" id="ARBA00004496"/>
    </source>
</evidence>
<dbReference type="InterPro" id="IPR038069">
    <property type="entry name" value="Pelota/DOM34_N"/>
</dbReference>
<proteinExistence type="inferred from homology"/>
<dbReference type="Pfam" id="PF03464">
    <property type="entry name" value="eRF1_2"/>
    <property type="match status" value="1"/>
</dbReference>
<dbReference type="PANTHER" id="PTHR10853">
    <property type="entry name" value="PELOTA"/>
    <property type="match status" value="1"/>
</dbReference>
<evidence type="ECO:0000256" key="3">
    <source>
        <dbReference type="ARBA" id="ARBA00009504"/>
    </source>
</evidence>
<evidence type="ECO:0000313" key="9">
    <source>
        <dbReference type="Proteomes" id="UP000039865"/>
    </source>
</evidence>
<protein>
    <recommendedName>
        <fullName evidence="4">Eukaryotic peptide chain release factor subunit 1</fullName>
    </recommendedName>
</protein>
<dbReference type="Gene3D" id="3.30.420.60">
    <property type="entry name" value="eRF1 domain 2"/>
    <property type="match status" value="1"/>
</dbReference>
<dbReference type="InterPro" id="IPR029064">
    <property type="entry name" value="Ribosomal_eL30-like_sf"/>
</dbReference>
<evidence type="ECO:0000256" key="6">
    <source>
        <dbReference type="ARBA" id="ARBA00022723"/>
    </source>
</evidence>
<dbReference type="GO" id="GO:0005737">
    <property type="term" value="C:cytoplasm"/>
    <property type="evidence" value="ECO:0007669"/>
    <property type="project" value="UniProtKB-SubCell"/>
</dbReference>
<evidence type="ECO:0000313" key="8">
    <source>
        <dbReference type="EMBL" id="CDW74559.1"/>
    </source>
</evidence>
<dbReference type="GO" id="GO:0070481">
    <property type="term" value="P:nuclear-transcribed mRNA catabolic process, non-stop decay"/>
    <property type="evidence" value="ECO:0007669"/>
    <property type="project" value="InterPro"/>
</dbReference>
<name>A0A078A1A0_STYLE</name>
<dbReference type="InterPro" id="IPR058547">
    <property type="entry name" value="Pelota_N"/>
</dbReference>
<dbReference type="OrthoDB" id="10249111at2759"/>
<dbReference type="GO" id="GO:0046872">
    <property type="term" value="F:metal ion binding"/>
    <property type="evidence" value="ECO:0007669"/>
    <property type="project" value="UniProtKB-KW"/>
</dbReference>
<dbReference type="OMA" id="RDFHKDS"/>
<dbReference type="Gene3D" id="3.30.1330.30">
    <property type="match status" value="1"/>
</dbReference>
<evidence type="ECO:0000256" key="5">
    <source>
        <dbReference type="ARBA" id="ARBA00022490"/>
    </source>
</evidence>
<comment type="subcellular location">
    <subcellularLocation>
        <location evidence="2">Cytoplasm</location>
    </subcellularLocation>
</comment>
<dbReference type="GO" id="GO:0032790">
    <property type="term" value="P:ribosome disassembly"/>
    <property type="evidence" value="ECO:0007669"/>
    <property type="project" value="TreeGrafter"/>
</dbReference>
<dbReference type="FunCoup" id="A0A078A1A0">
    <property type="interactions" value="191"/>
</dbReference>
<dbReference type="Proteomes" id="UP000039865">
    <property type="component" value="Unassembled WGS sequence"/>
</dbReference>
<accession>A0A078A1A0</accession>
<dbReference type="PANTHER" id="PTHR10853:SF0">
    <property type="entry name" value="PROTEIN PELOTA HOMOLOG"/>
    <property type="match status" value="1"/>
</dbReference>
<dbReference type="SUPFAM" id="SSF55315">
    <property type="entry name" value="L30e-like"/>
    <property type="match status" value="1"/>
</dbReference>
<dbReference type="InterPro" id="IPR042226">
    <property type="entry name" value="eFR1_2_sf"/>
</dbReference>
<dbReference type="SUPFAM" id="SSF53137">
    <property type="entry name" value="Translational machinery components"/>
    <property type="match status" value="1"/>
</dbReference>
<dbReference type="Pfam" id="PF03465">
    <property type="entry name" value="eRF1_3"/>
    <property type="match status" value="1"/>
</dbReference>
<evidence type="ECO:0000259" key="7">
    <source>
        <dbReference type="SMART" id="SM01194"/>
    </source>
</evidence>
<dbReference type="GO" id="GO:0071025">
    <property type="term" value="P:RNA surveillance"/>
    <property type="evidence" value="ECO:0007669"/>
    <property type="project" value="InterPro"/>
</dbReference>
<gene>
    <name evidence="8" type="primary">Contig5704.g6102</name>
    <name evidence="8" type="ORF">STYLEM_3539</name>
</gene>
<dbReference type="Pfam" id="PF26356">
    <property type="entry name" value="Pelota_N"/>
    <property type="match status" value="1"/>
</dbReference>
<dbReference type="InterPro" id="IPR005140">
    <property type="entry name" value="eRF1_Pelota-like_N"/>
</dbReference>
<organism evidence="8 9">
    <name type="scientific">Stylonychia lemnae</name>
    <name type="common">Ciliate</name>
    <dbReference type="NCBI Taxonomy" id="5949"/>
    <lineage>
        <taxon>Eukaryota</taxon>
        <taxon>Sar</taxon>
        <taxon>Alveolata</taxon>
        <taxon>Ciliophora</taxon>
        <taxon>Intramacronucleata</taxon>
        <taxon>Spirotrichea</taxon>
        <taxon>Stichotrichia</taxon>
        <taxon>Sporadotrichida</taxon>
        <taxon>Oxytrichidae</taxon>
        <taxon>Stylonychinae</taxon>
        <taxon>Stylonychia</taxon>
    </lineage>
</organism>
<evidence type="ECO:0000256" key="1">
    <source>
        <dbReference type="ARBA" id="ARBA00001968"/>
    </source>
</evidence>
<dbReference type="SMART" id="SM01194">
    <property type="entry name" value="eRF1_1"/>
    <property type="match status" value="1"/>
</dbReference>
<reference evidence="8 9" key="1">
    <citation type="submission" date="2014-06" db="EMBL/GenBank/DDBJ databases">
        <authorList>
            <person name="Swart Estienne"/>
        </authorList>
    </citation>
    <scope>NUCLEOTIDE SEQUENCE [LARGE SCALE GENOMIC DNA]</scope>
    <source>
        <strain evidence="8 9">130c</strain>
    </source>
</reference>
<keyword evidence="5" id="KW-0963">Cytoplasm</keyword>